<keyword evidence="3 6" id="KW-0812">Transmembrane</keyword>
<feature type="transmembrane region" description="Helical" evidence="6">
    <location>
        <begin position="71"/>
        <end position="91"/>
    </location>
</feature>
<keyword evidence="2" id="KW-1003">Cell membrane</keyword>
<dbReference type="CDD" id="cd17324">
    <property type="entry name" value="MFS_NepI_like"/>
    <property type="match status" value="1"/>
</dbReference>
<evidence type="ECO:0000256" key="4">
    <source>
        <dbReference type="ARBA" id="ARBA00022989"/>
    </source>
</evidence>
<feature type="transmembrane region" description="Helical" evidence="6">
    <location>
        <begin position="357"/>
        <end position="378"/>
    </location>
</feature>
<proteinExistence type="predicted"/>
<evidence type="ECO:0000256" key="2">
    <source>
        <dbReference type="ARBA" id="ARBA00022475"/>
    </source>
</evidence>
<dbReference type="PANTHER" id="PTHR43124">
    <property type="entry name" value="PURINE EFFLUX PUMP PBUE"/>
    <property type="match status" value="1"/>
</dbReference>
<feature type="transmembrane region" description="Helical" evidence="6">
    <location>
        <begin position="294"/>
        <end position="310"/>
    </location>
</feature>
<feature type="transmembrane region" description="Helical" evidence="6">
    <location>
        <begin position="229"/>
        <end position="251"/>
    </location>
</feature>
<dbReference type="PANTHER" id="PTHR43124:SF3">
    <property type="entry name" value="CHLORAMPHENICOL EFFLUX PUMP RV0191"/>
    <property type="match status" value="1"/>
</dbReference>
<dbReference type="Pfam" id="PF07690">
    <property type="entry name" value="MFS_1"/>
    <property type="match status" value="1"/>
</dbReference>
<evidence type="ECO:0000259" key="7">
    <source>
        <dbReference type="PROSITE" id="PS50850"/>
    </source>
</evidence>
<evidence type="ECO:0000313" key="8">
    <source>
        <dbReference type="EMBL" id="MDX6848802.1"/>
    </source>
</evidence>
<reference evidence="8 9" key="1">
    <citation type="submission" date="2023-11" db="EMBL/GenBank/DDBJ databases">
        <title>Gilvimarinus fulvus sp. nov., isolated from the surface of Kelp.</title>
        <authorList>
            <person name="Sun Y.Y."/>
            <person name="Gong Y."/>
            <person name="Du Z.J."/>
        </authorList>
    </citation>
    <scope>NUCLEOTIDE SEQUENCE [LARGE SCALE GENOMIC DNA]</scope>
    <source>
        <strain evidence="8 9">SDUM040013</strain>
    </source>
</reference>
<dbReference type="InterPro" id="IPR050189">
    <property type="entry name" value="MFS_Efflux_Transporters"/>
</dbReference>
<dbReference type="EMBL" id="JAXAFO010000006">
    <property type="protein sequence ID" value="MDX6848802.1"/>
    <property type="molecule type" value="Genomic_DNA"/>
</dbReference>
<protein>
    <submittedName>
        <fullName evidence="8">MFS transporter</fullName>
    </submittedName>
</protein>
<keyword evidence="9" id="KW-1185">Reference proteome</keyword>
<evidence type="ECO:0000256" key="6">
    <source>
        <dbReference type="SAM" id="Phobius"/>
    </source>
</evidence>
<name>A0ABU4RVB3_9GAMM</name>
<dbReference type="SUPFAM" id="SSF103473">
    <property type="entry name" value="MFS general substrate transporter"/>
    <property type="match status" value="1"/>
</dbReference>
<feature type="transmembrane region" description="Helical" evidence="6">
    <location>
        <begin position="316"/>
        <end position="336"/>
    </location>
</feature>
<feature type="transmembrane region" description="Helical" evidence="6">
    <location>
        <begin position="160"/>
        <end position="180"/>
    </location>
</feature>
<feature type="transmembrane region" description="Helical" evidence="6">
    <location>
        <begin position="186"/>
        <end position="208"/>
    </location>
</feature>
<evidence type="ECO:0000313" key="9">
    <source>
        <dbReference type="Proteomes" id="UP001273505"/>
    </source>
</evidence>
<feature type="transmembrane region" description="Helical" evidence="6">
    <location>
        <begin position="28"/>
        <end position="51"/>
    </location>
</feature>
<keyword evidence="4 6" id="KW-1133">Transmembrane helix</keyword>
<dbReference type="PROSITE" id="PS50850">
    <property type="entry name" value="MFS"/>
    <property type="match status" value="1"/>
</dbReference>
<sequence length="407" mass="42877">MEPTINKPQDVQTPVTDSLEQPKLSKGAIWMIEIALTIGGFGIGTGEFATMGLMPPIAAGLGVSEPQVGHVISAYALGVVVGAPLLAVFGAKLFHRNLLLLLMSFYAIANIASALAPNYQTLLGFRFIAGLPHGTYFGVAALVVASLVPPSQRGKAVSRVMVGLTVAILIGNPMATWLGQSISWRYAFALVGGISVLTVGLIYIYVPLNQNQLRNNPLAELKAFNRPEVWLALMIGATGFAGVFCVFSYLAPTLLNVTQVDQNWIPVAMAVFGVGCFCANFLGGWLFDKFQFKAVGGLLIWSILVLLVYPSTTDSLWTLLPAVFFVGTIAAISPPLQTHLMDVAVGARTLGAASHHAAFNTANAIGPMLGGFAISAGMGWSSTGYVGAATAILGLMFFGLAWKRGNA</sequence>
<evidence type="ECO:0000256" key="5">
    <source>
        <dbReference type="ARBA" id="ARBA00023136"/>
    </source>
</evidence>
<organism evidence="8 9">
    <name type="scientific">Gilvimarinus gilvus</name>
    <dbReference type="NCBI Taxonomy" id="3058038"/>
    <lineage>
        <taxon>Bacteria</taxon>
        <taxon>Pseudomonadati</taxon>
        <taxon>Pseudomonadota</taxon>
        <taxon>Gammaproteobacteria</taxon>
        <taxon>Cellvibrionales</taxon>
        <taxon>Cellvibrionaceae</taxon>
        <taxon>Gilvimarinus</taxon>
    </lineage>
</organism>
<feature type="transmembrane region" description="Helical" evidence="6">
    <location>
        <begin position="384"/>
        <end position="402"/>
    </location>
</feature>
<evidence type="ECO:0000256" key="3">
    <source>
        <dbReference type="ARBA" id="ARBA00022692"/>
    </source>
</evidence>
<dbReference type="InterPro" id="IPR011701">
    <property type="entry name" value="MFS"/>
</dbReference>
<dbReference type="Proteomes" id="UP001273505">
    <property type="component" value="Unassembled WGS sequence"/>
</dbReference>
<comment type="subcellular location">
    <subcellularLocation>
        <location evidence="1">Cell membrane</location>
        <topology evidence="1">Multi-pass membrane protein</topology>
    </subcellularLocation>
</comment>
<gene>
    <name evidence="8" type="ORF">SCD92_05480</name>
</gene>
<feature type="transmembrane region" description="Helical" evidence="6">
    <location>
        <begin position="98"/>
        <end position="117"/>
    </location>
</feature>
<keyword evidence="5 6" id="KW-0472">Membrane</keyword>
<feature type="transmembrane region" description="Helical" evidence="6">
    <location>
        <begin position="263"/>
        <end position="287"/>
    </location>
</feature>
<dbReference type="Gene3D" id="1.20.1250.20">
    <property type="entry name" value="MFS general substrate transporter like domains"/>
    <property type="match status" value="2"/>
</dbReference>
<feature type="domain" description="Major facilitator superfamily (MFS) profile" evidence="7">
    <location>
        <begin position="32"/>
        <end position="406"/>
    </location>
</feature>
<evidence type="ECO:0000256" key="1">
    <source>
        <dbReference type="ARBA" id="ARBA00004651"/>
    </source>
</evidence>
<dbReference type="InterPro" id="IPR036259">
    <property type="entry name" value="MFS_trans_sf"/>
</dbReference>
<feature type="transmembrane region" description="Helical" evidence="6">
    <location>
        <begin position="123"/>
        <end position="148"/>
    </location>
</feature>
<dbReference type="RefSeq" id="WP_302723996.1">
    <property type="nucleotide sequence ID" value="NZ_JAULRU010000731.1"/>
</dbReference>
<dbReference type="InterPro" id="IPR020846">
    <property type="entry name" value="MFS_dom"/>
</dbReference>
<accession>A0ABU4RVB3</accession>
<comment type="caution">
    <text evidence="8">The sequence shown here is derived from an EMBL/GenBank/DDBJ whole genome shotgun (WGS) entry which is preliminary data.</text>
</comment>